<name>A0A0E9QFK6_ANGAN</name>
<dbReference type="EMBL" id="GBXM01093315">
    <property type="protein sequence ID" value="JAH15262.1"/>
    <property type="molecule type" value="Transcribed_RNA"/>
</dbReference>
<evidence type="ECO:0000313" key="1">
    <source>
        <dbReference type="EMBL" id="JAH15262.1"/>
    </source>
</evidence>
<accession>A0A0E9QFK6</accession>
<reference evidence="1" key="2">
    <citation type="journal article" date="2015" name="Fish Shellfish Immunol.">
        <title>Early steps in the European eel (Anguilla anguilla)-Vibrio vulnificus interaction in the gills: Role of the RtxA13 toxin.</title>
        <authorList>
            <person name="Callol A."/>
            <person name="Pajuelo D."/>
            <person name="Ebbesson L."/>
            <person name="Teles M."/>
            <person name="MacKenzie S."/>
            <person name="Amaro C."/>
        </authorList>
    </citation>
    <scope>NUCLEOTIDE SEQUENCE</scope>
</reference>
<organism evidence="1">
    <name type="scientific">Anguilla anguilla</name>
    <name type="common">European freshwater eel</name>
    <name type="synonym">Muraena anguilla</name>
    <dbReference type="NCBI Taxonomy" id="7936"/>
    <lineage>
        <taxon>Eukaryota</taxon>
        <taxon>Metazoa</taxon>
        <taxon>Chordata</taxon>
        <taxon>Craniata</taxon>
        <taxon>Vertebrata</taxon>
        <taxon>Euteleostomi</taxon>
        <taxon>Actinopterygii</taxon>
        <taxon>Neopterygii</taxon>
        <taxon>Teleostei</taxon>
        <taxon>Anguilliformes</taxon>
        <taxon>Anguillidae</taxon>
        <taxon>Anguilla</taxon>
    </lineage>
</organism>
<dbReference type="AlphaFoldDB" id="A0A0E9QFK6"/>
<sequence length="88" mass="9697">MALSISKMQGYQVESKIKSDLNSAKLNRFQPAPFNFATTVITLRSSFAHVGHSHNINCMVVGLLDALLLASGWMASRTTTLMRTVAIW</sequence>
<protein>
    <submittedName>
        <fullName evidence="1">Uncharacterized protein</fullName>
    </submittedName>
</protein>
<reference evidence="1" key="1">
    <citation type="submission" date="2014-11" db="EMBL/GenBank/DDBJ databases">
        <authorList>
            <person name="Amaro Gonzalez C."/>
        </authorList>
    </citation>
    <scope>NUCLEOTIDE SEQUENCE</scope>
</reference>
<proteinExistence type="predicted"/>